<dbReference type="RefSeq" id="XP_040691831.1">
    <property type="nucleotide sequence ID" value="XM_040834286.1"/>
</dbReference>
<feature type="region of interest" description="Disordered" evidence="1">
    <location>
        <begin position="1"/>
        <end position="24"/>
    </location>
</feature>
<dbReference type="GeneID" id="63750134"/>
<accession>A0A1L9RTA9</accession>
<reference evidence="3" key="1">
    <citation type="journal article" date="2017" name="Genome Biol.">
        <title>Comparative genomics reveals high biological diversity and specific adaptations in the industrially and medically important fungal genus Aspergillus.</title>
        <authorList>
            <person name="de Vries R.P."/>
            <person name="Riley R."/>
            <person name="Wiebenga A."/>
            <person name="Aguilar-Osorio G."/>
            <person name="Amillis S."/>
            <person name="Uchima C.A."/>
            <person name="Anderluh G."/>
            <person name="Asadollahi M."/>
            <person name="Askin M."/>
            <person name="Barry K."/>
            <person name="Battaglia E."/>
            <person name="Bayram O."/>
            <person name="Benocci T."/>
            <person name="Braus-Stromeyer S.A."/>
            <person name="Caldana C."/>
            <person name="Canovas D."/>
            <person name="Cerqueira G.C."/>
            <person name="Chen F."/>
            <person name="Chen W."/>
            <person name="Choi C."/>
            <person name="Clum A."/>
            <person name="Dos Santos R.A."/>
            <person name="Damasio A.R."/>
            <person name="Diallinas G."/>
            <person name="Emri T."/>
            <person name="Fekete E."/>
            <person name="Flipphi M."/>
            <person name="Freyberg S."/>
            <person name="Gallo A."/>
            <person name="Gournas C."/>
            <person name="Habgood R."/>
            <person name="Hainaut M."/>
            <person name="Harispe M.L."/>
            <person name="Henrissat B."/>
            <person name="Hilden K.S."/>
            <person name="Hope R."/>
            <person name="Hossain A."/>
            <person name="Karabika E."/>
            <person name="Karaffa L."/>
            <person name="Karanyi Z."/>
            <person name="Krasevec N."/>
            <person name="Kuo A."/>
            <person name="Kusch H."/>
            <person name="LaButti K."/>
            <person name="Lagendijk E.L."/>
            <person name="Lapidus A."/>
            <person name="Levasseur A."/>
            <person name="Lindquist E."/>
            <person name="Lipzen A."/>
            <person name="Logrieco A.F."/>
            <person name="MacCabe A."/>
            <person name="Maekelae M.R."/>
            <person name="Malavazi I."/>
            <person name="Melin P."/>
            <person name="Meyer V."/>
            <person name="Mielnichuk N."/>
            <person name="Miskei M."/>
            <person name="Molnar A.P."/>
            <person name="Mule G."/>
            <person name="Ngan C.Y."/>
            <person name="Orejas M."/>
            <person name="Orosz E."/>
            <person name="Ouedraogo J.P."/>
            <person name="Overkamp K.M."/>
            <person name="Park H.-S."/>
            <person name="Perrone G."/>
            <person name="Piumi F."/>
            <person name="Punt P.J."/>
            <person name="Ram A.F."/>
            <person name="Ramon A."/>
            <person name="Rauscher S."/>
            <person name="Record E."/>
            <person name="Riano-Pachon D.M."/>
            <person name="Robert V."/>
            <person name="Roehrig J."/>
            <person name="Ruller R."/>
            <person name="Salamov A."/>
            <person name="Salih N.S."/>
            <person name="Samson R.A."/>
            <person name="Sandor E."/>
            <person name="Sanguinetti M."/>
            <person name="Schuetze T."/>
            <person name="Sepcic K."/>
            <person name="Shelest E."/>
            <person name="Sherlock G."/>
            <person name="Sophianopoulou V."/>
            <person name="Squina F.M."/>
            <person name="Sun H."/>
            <person name="Susca A."/>
            <person name="Todd R.B."/>
            <person name="Tsang A."/>
            <person name="Unkles S.E."/>
            <person name="van de Wiele N."/>
            <person name="van Rossen-Uffink D."/>
            <person name="Oliveira J.V."/>
            <person name="Vesth T.C."/>
            <person name="Visser J."/>
            <person name="Yu J.-H."/>
            <person name="Zhou M."/>
            <person name="Andersen M.R."/>
            <person name="Archer D.B."/>
            <person name="Baker S.E."/>
            <person name="Benoit I."/>
            <person name="Brakhage A.A."/>
            <person name="Braus G.H."/>
            <person name="Fischer R."/>
            <person name="Frisvad J.C."/>
            <person name="Goldman G.H."/>
            <person name="Houbraken J."/>
            <person name="Oakley B."/>
            <person name="Pocsi I."/>
            <person name="Scazzocchio C."/>
            <person name="Seiboth B."/>
            <person name="vanKuyk P.A."/>
            <person name="Wortman J."/>
            <person name="Dyer P.S."/>
            <person name="Grigoriev I.V."/>
        </authorList>
    </citation>
    <scope>NUCLEOTIDE SEQUENCE [LARGE SCALE GENOMIC DNA]</scope>
    <source>
        <strain evidence="3">DTO 134E9</strain>
    </source>
</reference>
<gene>
    <name evidence="2" type="ORF">ASPWEDRAFT_35731</name>
</gene>
<evidence type="ECO:0000313" key="3">
    <source>
        <dbReference type="Proteomes" id="UP000184383"/>
    </source>
</evidence>
<protein>
    <submittedName>
        <fullName evidence="2">Uncharacterized protein</fullName>
    </submittedName>
</protein>
<sequence length="86" mass="9324">MNISNLVSSSSGRFVPSGKSNIQGGKARKATIFLLIHGTCATVASALPHCCAPCGDRRQRQTQIRPFRVQKSILKIEEDAGKRVQT</sequence>
<evidence type="ECO:0000313" key="2">
    <source>
        <dbReference type="EMBL" id="OJJ38155.1"/>
    </source>
</evidence>
<feature type="compositionally biased region" description="Polar residues" evidence="1">
    <location>
        <begin position="1"/>
        <end position="23"/>
    </location>
</feature>
<evidence type="ECO:0000256" key="1">
    <source>
        <dbReference type="SAM" id="MobiDB-lite"/>
    </source>
</evidence>
<dbReference type="Proteomes" id="UP000184383">
    <property type="component" value="Unassembled WGS sequence"/>
</dbReference>
<name>A0A1L9RTA9_ASPWE</name>
<dbReference type="VEuPathDB" id="FungiDB:ASPWEDRAFT_35731"/>
<dbReference type="AlphaFoldDB" id="A0A1L9RTA9"/>
<dbReference type="EMBL" id="KV878210">
    <property type="protein sequence ID" value="OJJ38155.1"/>
    <property type="molecule type" value="Genomic_DNA"/>
</dbReference>
<organism evidence="2 3">
    <name type="scientific">Aspergillus wentii DTO 134E9</name>
    <dbReference type="NCBI Taxonomy" id="1073089"/>
    <lineage>
        <taxon>Eukaryota</taxon>
        <taxon>Fungi</taxon>
        <taxon>Dikarya</taxon>
        <taxon>Ascomycota</taxon>
        <taxon>Pezizomycotina</taxon>
        <taxon>Eurotiomycetes</taxon>
        <taxon>Eurotiomycetidae</taxon>
        <taxon>Eurotiales</taxon>
        <taxon>Aspergillaceae</taxon>
        <taxon>Aspergillus</taxon>
        <taxon>Aspergillus subgen. Cremei</taxon>
    </lineage>
</organism>
<proteinExistence type="predicted"/>
<keyword evidence="3" id="KW-1185">Reference proteome</keyword>